<organism evidence="1 2">
    <name type="scientific">Gossypium barbadense</name>
    <name type="common">Sea Island cotton</name>
    <name type="synonym">Hibiscus barbadensis</name>
    <dbReference type="NCBI Taxonomy" id="3634"/>
    <lineage>
        <taxon>Eukaryota</taxon>
        <taxon>Viridiplantae</taxon>
        <taxon>Streptophyta</taxon>
        <taxon>Embryophyta</taxon>
        <taxon>Tracheophyta</taxon>
        <taxon>Spermatophyta</taxon>
        <taxon>Magnoliopsida</taxon>
        <taxon>eudicotyledons</taxon>
        <taxon>Gunneridae</taxon>
        <taxon>Pentapetalae</taxon>
        <taxon>rosids</taxon>
        <taxon>malvids</taxon>
        <taxon>Malvales</taxon>
        <taxon>Malvaceae</taxon>
        <taxon>Malvoideae</taxon>
        <taxon>Gossypium</taxon>
    </lineage>
</organism>
<dbReference type="AlphaFoldDB" id="A0A2P5XGA8"/>
<dbReference type="OrthoDB" id="1743996at2759"/>
<reference evidence="1 2" key="1">
    <citation type="submission" date="2015-01" db="EMBL/GenBank/DDBJ databases">
        <title>Genome of allotetraploid Gossypium barbadense reveals genomic plasticity and fiber elongation in cotton evolution.</title>
        <authorList>
            <person name="Chen X."/>
            <person name="Liu X."/>
            <person name="Zhao B."/>
            <person name="Zheng H."/>
            <person name="Hu Y."/>
            <person name="Lu G."/>
            <person name="Yang C."/>
            <person name="Chen J."/>
            <person name="Shan C."/>
            <person name="Zhang L."/>
            <person name="Zhou Y."/>
            <person name="Wang L."/>
            <person name="Guo W."/>
            <person name="Bai Y."/>
            <person name="Ruan J."/>
            <person name="Shangguan X."/>
            <person name="Mao Y."/>
            <person name="Jiang J."/>
            <person name="Zhu Y."/>
            <person name="Lei J."/>
            <person name="Kang H."/>
            <person name="Chen S."/>
            <person name="He X."/>
            <person name="Wang R."/>
            <person name="Wang Y."/>
            <person name="Chen J."/>
            <person name="Wang L."/>
            <person name="Yu S."/>
            <person name="Wang B."/>
            <person name="Wei J."/>
            <person name="Song S."/>
            <person name="Lu X."/>
            <person name="Gao Z."/>
            <person name="Gu W."/>
            <person name="Deng X."/>
            <person name="Ma D."/>
            <person name="Wang S."/>
            <person name="Liang W."/>
            <person name="Fang L."/>
            <person name="Cai C."/>
            <person name="Zhu X."/>
            <person name="Zhou B."/>
            <person name="Zhang Y."/>
            <person name="Chen Z."/>
            <person name="Xu S."/>
            <person name="Zhu R."/>
            <person name="Wang S."/>
            <person name="Zhang T."/>
            <person name="Zhao G."/>
        </authorList>
    </citation>
    <scope>NUCLEOTIDE SEQUENCE [LARGE SCALE GENOMIC DNA]</scope>
    <source>
        <strain evidence="2">cv. Xinhai21</strain>
        <tissue evidence="1">Leaf</tissue>
    </source>
</reference>
<evidence type="ECO:0000313" key="1">
    <source>
        <dbReference type="EMBL" id="PPS02389.1"/>
    </source>
</evidence>
<dbReference type="EMBL" id="KZ664933">
    <property type="protein sequence ID" value="PPS02389.1"/>
    <property type="molecule type" value="Genomic_DNA"/>
</dbReference>
<dbReference type="Proteomes" id="UP000239757">
    <property type="component" value="Unassembled WGS sequence"/>
</dbReference>
<evidence type="ECO:0000313" key="2">
    <source>
        <dbReference type="Proteomes" id="UP000239757"/>
    </source>
</evidence>
<gene>
    <name evidence="1" type="ORF">GOBAR_AA18278</name>
</gene>
<name>A0A2P5XGA8_GOSBA</name>
<protein>
    <submittedName>
        <fullName evidence="1">Uncharacterized protein</fullName>
    </submittedName>
</protein>
<sequence>MEKAEGEVKQKRVPPKRGQIKVRIISIIMESVLRIASKVGRRLQRKKNKVAFSENKYSFQKPDSHGDS</sequence>
<accession>A0A2P5XGA8</accession>
<proteinExistence type="predicted"/>